<dbReference type="InterPro" id="IPR038194">
    <property type="entry name" value="DUF3861_sf"/>
</dbReference>
<dbReference type="AlphaFoldDB" id="A0A239LRA0"/>
<evidence type="ECO:0000313" key="2">
    <source>
        <dbReference type="EMBL" id="SNT32991.1"/>
    </source>
</evidence>
<dbReference type="EMBL" id="FZOU01000007">
    <property type="protein sequence ID" value="SNT32991.1"/>
    <property type="molecule type" value="Genomic_DNA"/>
</dbReference>
<evidence type="ECO:0000256" key="1">
    <source>
        <dbReference type="SAM" id="MobiDB-lite"/>
    </source>
</evidence>
<evidence type="ECO:0000313" key="3">
    <source>
        <dbReference type="Proteomes" id="UP000198356"/>
    </source>
</evidence>
<keyword evidence="3" id="KW-1185">Reference proteome</keyword>
<dbReference type="Proteomes" id="UP000198356">
    <property type="component" value="Unassembled WGS sequence"/>
</dbReference>
<dbReference type="InterPro" id="IPR024476">
    <property type="entry name" value="DUF3861"/>
</dbReference>
<dbReference type="Pfam" id="PF12977">
    <property type="entry name" value="DUF3861"/>
    <property type="match status" value="1"/>
</dbReference>
<accession>A0A239LRA0</accession>
<proteinExistence type="predicted"/>
<feature type="region of interest" description="Disordered" evidence="1">
    <location>
        <begin position="96"/>
        <end position="116"/>
    </location>
</feature>
<sequence length="116" mass="12804">MGIYKYKVTVEDLGERKVDPDVHAPLVFYPENHDNILNIAERQASRWPAFTADEAASLAIGLKLFAEVGLKHRNDPLFAPLMPHLREFIGRLKQGPATSSSQALGPDDVLAVEAKP</sequence>
<gene>
    <name evidence="2" type="ORF">SAMN05421770_107228</name>
</gene>
<dbReference type="Gene3D" id="3.10.20.850">
    <property type="entry name" value="Protein of unknown function DUF3861"/>
    <property type="match status" value="1"/>
</dbReference>
<protein>
    <recommendedName>
        <fullName evidence="4">DUF3861 domain-containing protein</fullName>
    </recommendedName>
</protein>
<evidence type="ECO:0008006" key="4">
    <source>
        <dbReference type="Google" id="ProtNLM"/>
    </source>
</evidence>
<name>A0A239LRA0_9BACT</name>
<organism evidence="2 3">
    <name type="scientific">Granulicella rosea</name>
    <dbReference type="NCBI Taxonomy" id="474952"/>
    <lineage>
        <taxon>Bacteria</taxon>
        <taxon>Pseudomonadati</taxon>
        <taxon>Acidobacteriota</taxon>
        <taxon>Terriglobia</taxon>
        <taxon>Terriglobales</taxon>
        <taxon>Acidobacteriaceae</taxon>
        <taxon>Granulicella</taxon>
    </lineage>
</organism>
<dbReference type="RefSeq" id="WP_089409835.1">
    <property type="nucleotide sequence ID" value="NZ_FZOU01000007.1"/>
</dbReference>
<dbReference type="OrthoDB" id="119700at2"/>
<reference evidence="2 3" key="1">
    <citation type="submission" date="2017-06" db="EMBL/GenBank/DDBJ databases">
        <authorList>
            <person name="Kim H.J."/>
            <person name="Triplett B.A."/>
        </authorList>
    </citation>
    <scope>NUCLEOTIDE SEQUENCE [LARGE SCALE GENOMIC DNA]</scope>
    <source>
        <strain evidence="2 3">DSM 18704</strain>
    </source>
</reference>